<organism evidence="1 2">
    <name type="scientific">Marilutibacter maris</name>
    <dbReference type="NCBI Taxonomy" id="1605891"/>
    <lineage>
        <taxon>Bacteria</taxon>
        <taxon>Pseudomonadati</taxon>
        <taxon>Pseudomonadota</taxon>
        <taxon>Gammaproteobacteria</taxon>
        <taxon>Lysobacterales</taxon>
        <taxon>Lysobacteraceae</taxon>
        <taxon>Marilutibacter</taxon>
    </lineage>
</organism>
<protein>
    <submittedName>
        <fullName evidence="1">Uncharacterized protein</fullName>
    </submittedName>
</protein>
<dbReference type="RefSeq" id="WP_141480842.1">
    <property type="nucleotide sequence ID" value="NZ_VICD02000006.1"/>
</dbReference>
<evidence type="ECO:0000313" key="1">
    <source>
        <dbReference type="EMBL" id="KAB8198751.1"/>
    </source>
</evidence>
<dbReference type="AlphaFoldDB" id="A0A508BCK3"/>
<evidence type="ECO:0000313" key="2">
    <source>
        <dbReference type="Proteomes" id="UP000320431"/>
    </source>
</evidence>
<name>A0A508BCK3_9GAMM</name>
<sequence length="448" mass="50623">MSEPKIPESIEKRLRLRTLRPDLEPLARELVELACAGSRELWGELDSDRLKTDADFRRKFYELAHEGMFSAQEKMASRISTGVPLDVSEQLLFRAIADTIAWGMLGGQLCYARRIYKSQRQPDLTQSNFECVLRVARELREQDLGCMPLITDLTSFVQVGDIMSVSADRRTSYIEVKEGQHNKHVMDLAMFYEASGCETFREIVEKTESPKTVKQMGRVLRQKARMTHLRDLMSTGQAKDPDTGEVVRIPEPFFPIKNWDEALAKLTETAKEKQSWAYDVQGPIFMGAYAGELATSGHMMFLMALNLEGDVEQDYHIIRLADCMHVPLAPPVFSMGLANEIMMDLVFGRMNVCIAVSIPRLIEVCEMAGMDVRYATRKELGRAKIDGVEPIVHRGKGLMFSLAGEEMMLLSGVIFRALFHGQQPESVLRHYLEGSELLSSGLPENLHP</sequence>
<comment type="caution">
    <text evidence="1">The sequence shown here is derived from an EMBL/GenBank/DDBJ whole genome shotgun (WGS) entry which is preliminary data.</text>
</comment>
<gene>
    <name evidence="1" type="ORF">FKV24_000870</name>
</gene>
<dbReference type="EMBL" id="VICD02000006">
    <property type="protein sequence ID" value="KAB8198751.1"/>
    <property type="molecule type" value="Genomic_DNA"/>
</dbReference>
<proteinExistence type="predicted"/>
<accession>A0A508BCK3</accession>
<reference evidence="1 2" key="1">
    <citation type="submission" date="2019-10" db="EMBL/GenBank/DDBJ databases">
        <title>Lysobacter alkalisoli sp. nov., isolated from saline-alkaline soil.</title>
        <authorList>
            <person name="Sun J.-Q."/>
        </authorList>
    </citation>
    <scope>NUCLEOTIDE SEQUENCE [LARGE SCALE GENOMIC DNA]</scope>
    <source>
        <strain evidence="1 2">KCTC 42381</strain>
    </source>
</reference>
<dbReference type="Proteomes" id="UP000320431">
    <property type="component" value="Unassembled WGS sequence"/>
</dbReference>